<feature type="domain" description="C2H2-type" evidence="13">
    <location>
        <begin position="783"/>
        <end position="810"/>
    </location>
</feature>
<dbReference type="InterPro" id="IPR027417">
    <property type="entry name" value="P-loop_NTPase"/>
</dbReference>
<keyword evidence="4" id="KW-0479">Metal-binding</keyword>
<evidence type="ECO:0000313" key="15">
    <source>
        <dbReference type="Proteomes" id="UP001140560"/>
    </source>
</evidence>
<name>A0A9W8Y4C0_9PLEO</name>
<dbReference type="PANTHER" id="PTHR10039">
    <property type="entry name" value="AMELOGENIN"/>
    <property type="match status" value="1"/>
</dbReference>
<evidence type="ECO:0000256" key="7">
    <source>
        <dbReference type="ARBA" id="ARBA00022833"/>
    </source>
</evidence>
<feature type="region of interest" description="Disordered" evidence="12">
    <location>
        <begin position="930"/>
        <end position="966"/>
    </location>
</feature>
<dbReference type="InterPro" id="IPR013087">
    <property type="entry name" value="Znf_C2H2_type"/>
</dbReference>
<proteinExistence type="predicted"/>
<comment type="subcellular location">
    <subcellularLocation>
        <location evidence="2">Cytoplasm</location>
    </subcellularLocation>
    <subcellularLocation>
        <location evidence="1">Nucleus</location>
    </subcellularLocation>
</comment>
<feature type="compositionally biased region" description="Acidic residues" evidence="12">
    <location>
        <begin position="729"/>
        <end position="742"/>
    </location>
</feature>
<dbReference type="SUPFAM" id="SSF52540">
    <property type="entry name" value="P-loop containing nucleoside triphosphate hydrolases"/>
    <property type="match status" value="1"/>
</dbReference>
<evidence type="ECO:0000256" key="12">
    <source>
        <dbReference type="SAM" id="MobiDB-lite"/>
    </source>
</evidence>
<feature type="compositionally biased region" description="Low complexity" evidence="12">
    <location>
        <begin position="957"/>
        <end position="966"/>
    </location>
</feature>
<evidence type="ECO:0000256" key="11">
    <source>
        <dbReference type="PROSITE-ProRule" id="PRU00042"/>
    </source>
</evidence>
<dbReference type="InterPro" id="IPR036236">
    <property type="entry name" value="Znf_C2H2_sf"/>
</dbReference>
<dbReference type="GO" id="GO:0005737">
    <property type="term" value="C:cytoplasm"/>
    <property type="evidence" value="ECO:0007669"/>
    <property type="project" value="UniProtKB-SubCell"/>
</dbReference>
<evidence type="ECO:0000256" key="10">
    <source>
        <dbReference type="ARBA" id="ARBA00023242"/>
    </source>
</evidence>
<dbReference type="PROSITE" id="PS00028">
    <property type="entry name" value="ZINC_FINGER_C2H2_1"/>
    <property type="match status" value="2"/>
</dbReference>
<reference evidence="14" key="1">
    <citation type="submission" date="2022-10" db="EMBL/GenBank/DDBJ databases">
        <title>Tapping the CABI collections for fungal endophytes: first genome assemblies for Collariella, Neodidymelliopsis, Ascochyta clinopodiicola, Didymella pomorum, Didymosphaeria variabile, Neocosmospora piperis and Neocucurbitaria cava.</title>
        <authorList>
            <person name="Hill R."/>
        </authorList>
    </citation>
    <scope>NUCLEOTIDE SEQUENCE</scope>
    <source>
        <strain evidence="14">IMI 356814</strain>
    </source>
</reference>
<dbReference type="FunFam" id="3.30.160.60:FF:000146">
    <property type="entry name" value="C2H2 type zinc finger protein"/>
    <property type="match status" value="1"/>
</dbReference>
<dbReference type="GO" id="GO:0008270">
    <property type="term" value="F:zinc ion binding"/>
    <property type="evidence" value="ECO:0007669"/>
    <property type="project" value="UniProtKB-KW"/>
</dbReference>
<keyword evidence="9" id="KW-0804">Transcription</keyword>
<dbReference type="AlphaFoldDB" id="A0A9W8Y4C0"/>
<evidence type="ECO:0000313" key="14">
    <source>
        <dbReference type="EMBL" id="KAJ4367444.1"/>
    </source>
</evidence>
<evidence type="ECO:0000256" key="9">
    <source>
        <dbReference type="ARBA" id="ARBA00023163"/>
    </source>
</evidence>
<evidence type="ECO:0000256" key="5">
    <source>
        <dbReference type="ARBA" id="ARBA00022737"/>
    </source>
</evidence>
<keyword evidence="5" id="KW-0677">Repeat</keyword>
<keyword evidence="6 11" id="KW-0863">Zinc-finger</keyword>
<dbReference type="FunFam" id="3.30.160.60:FF:000181">
    <property type="entry name" value="C2H2 type zinc finger protein"/>
    <property type="match status" value="1"/>
</dbReference>
<accession>A0A9W8Y4C0</accession>
<dbReference type="Gene3D" id="3.30.160.60">
    <property type="entry name" value="Classic Zinc Finger"/>
    <property type="match status" value="3"/>
</dbReference>
<dbReference type="GO" id="GO:0071277">
    <property type="term" value="P:cellular response to calcium ion"/>
    <property type="evidence" value="ECO:0007669"/>
    <property type="project" value="UniProtKB-ARBA"/>
</dbReference>
<evidence type="ECO:0000256" key="8">
    <source>
        <dbReference type="ARBA" id="ARBA00023015"/>
    </source>
</evidence>
<protein>
    <recommendedName>
        <fullName evidence="13">C2H2-type domain-containing protein</fullName>
    </recommendedName>
</protein>
<dbReference type="SMART" id="SM00355">
    <property type="entry name" value="ZnF_C2H2"/>
    <property type="match status" value="4"/>
</dbReference>
<comment type="caution">
    <text evidence="14">The sequence shown here is derived from an EMBL/GenBank/DDBJ whole genome shotgun (WGS) entry which is preliminary data.</text>
</comment>
<keyword evidence="15" id="KW-1185">Reference proteome</keyword>
<dbReference type="EMBL" id="JAPEUY010000012">
    <property type="protein sequence ID" value="KAJ4367444.1"/>
    <property type="molecule type" value="Genomic_DNA"/>
</dbReference>
<dbReference type="InterPro" id="IPR056884">
    <property type="entry name" value="NPHP3-like_N"/>
</dbReference>
<dbReference type="PANTHER" id="PTHR10039:SF14">
    <property type="entry name" value="NACHT DOMAIN-CONTAINING PROTEIN"/>
    <property type="match status" value="1"/>
</dbReference>
<dbReference type="Gene3D" id="3.40.50.300">
    <property type="entry name" value="P-loop containing nucleotide triphosphate hydrolases"/>
    <property type="match status" value="1"/>
</dbReference>
<dbReference type="GO" id="GO:0045944">
    <property type="term" value="P:positive regulation of transcription by RNA polymerase II"/>
    <property type="evidence" value="ECO:0007669"/>
    <property type="project" value="UniProtKB-ARBA"/>
</dbReference>
<feature type="domain" description="C2H2-type" evidence="13">
    <location>
        <begin position="755"/>
        <end position="782"/>
    </location>
</feature>
<evidence type="ECO:0000256" key="2">
    <source>
        <dbReference type="ARBA" id="ARBA00004496"/>
    </source>
</evidence>
<dbReference type="Pfam" id="PF24883">
    <property type="entry name" value="NPHP3_N"/>
    <property type="match status" value="1"/>
</dbReference>
<evidence type="ECO:0000259" key="13">
    <source>
        <dbReference type="PROSITE" id="PS50157"/>
    </source>
</evidence>
<dbReference type="PROSITE" id="PS50157">
    <property type="entry name" value="ZINC_FINGER_C2H2_2"/>
    <property type="match status" value="2"/>
</dbReference>
<evidence type="ECO:0000256" key="3">
    <source>
        <dbReference type="ARBA" id="ARBA00022490"/>
    </source>
</evidence>
<dbReference type="FunFam" id="3.30.160.60:FF:000239">
    <property type="entry name" value="C2H2 type zinc finger protein"/>
    <property type="match status" value="1"/>
</dbReference>
<dbReference type="SUPFAM" id="SSF57667">
    <property type="entry name" value="beta-beta-alpha zinc fingers"/>
    <property type="match status" value="1"/>
</dbReference>
<gene>
    <name evidence="14" type="ORF">N0V83_007027</name>
</gene>
<organism evidence="14 15">
    <name type="scientific">Neocucurbitaria cava</name>
    <dbReference type="NCBI Taxonomy" id="798079"/>
    <lineage>
        <taxon>Eukaryota</taxon>
        <taxon>Fungi</taxon>
        <taxon>Dikarya</taxon>
        <taxon>Ascomycota</taxon>
        <taxon>Pezizomycotina</taxon>
        <taxon>Dothideomycetes</taxon>
        <taxon>Pleosporomycetidae</taxon>
        <taxon>Pleosporales</taxon>
        <taxon>Pleosporineae</taxon>
        <taxon>Cucurbitariaceae</taxon>
        <taxon>Neocucurbitaria</taxon>
    </lineage>
</organism>
<keyword evidence="8" id="KW-0805">Transcription regulation</keyword>
<sequence>MAGAPTNVVSTFQRSLDAFKAKSGLSPEELKDFQLTSLDDLRRQIATIQNDQRKSKKMRYLKRLGPFLDTMEQYGKIVEVFLNISDIIAFIWFEVLQDLRTQSQRHFEEYNRAELDRKRLSVQQWLCPTNAQTRHEDATKHRYGDSGGWLLQDQRFDKWLSFDYCQEPLLWLSGIPGAGKTVLTSRVIDECCKITNAKLGFFYCRHTDEERNALVSVARTILAQLMSGNDLIVQLLYDRAANSGEAILSSGTLAKSLLDTVLQTCDKTQKTYIIIDGLDEYGREDRKEITTWFREQVRNVPPKELGQIRCLFVSQDDGYARKDFSDCSPLRLKPEETRRDIEAYCQMWHQRIDQKFGPLDPKEQNIAEIVTARAQGMFLYAKLVTENLFEQPTRKHFLLEMRPDVLPSGLEQAYGRIINRIIGPTVQPQSRSDNAKRLLGWLTCAKRTLQWFEIQGAVSVNLDEGNLSSDLRFQDDWKELYLIDKGHVAVPEVEFDLALLCMAYMSFDQFVPNISEADIQNALFDGEYSFADYASCFWAHHLVSGVREVSLLDPRKMDDLVEAINGFLDVHWSSPTKRLTVSKTMEESLTTLASYDAYDRICQAVISTKNQLLSTGKGPSDDEPLYIAKVIQAIRKQLEDLISSPNTAATQKERLKYFYGSNYYKCRRINCQFYSRGFPTLSRRDHHISKHERSFVCTEEGCPHAVIGCVTAQDLQKHMKDYHGTVVESDAEYPEDEPEPEPESAQRAQKHPATFQCDLCPKRFTRAYNFRSHLRTHTDERPFVCSVCGKAFARQNDRARHESLHSGEKKFVCRGDLKDGGQWGCGRRFARADGLGRHFRSEAGRACIRLLLEEEARERGYAQANSADTAIENVLNAQNYRTDSPTPNLFPQHEQPLQQPYQLPAALLAQYPALAGIQWDHLSNPNYPLSNPGLAEVPTEEDSSLYDRSFPSPPSPSSSYPHLPGH</sequence>
<feature type="region of interest" description="Disordered" evidence="12">
    <location>
        <begin position="729"/>
        <end position="752"/>
    </location>
</feature>
<evidence type="ECO:0000256" key="4">
    <source>
        <dbReference type="ARBA" id="ARBA00022723"/>
    </source>
</evidence>
<keyword evidence="3" id="KW-0963">Cytoplasm</keyword>
<evidence type="ECO:0000256" key="6">
    <source>
        <dbReference type="ARBA" id="ARBA00022771"/>
    </source>
</evidence>
<keyword evidence="7" id="KW-0862">Zinc</keyword>
<dbReference type="OrthoDB" id="21416at2759"/>
<dbReference type="Pfam" id="PF00096">
    <property type="entry name" value="zf-C2H2"/>
    <property type="match status" value="2"/>
</dbReference>
<keyword evidence="10" id="KW-0539">Nucleus</keyword>
<dbReference type="GO" id="GO:0005634">
    <property type="term" value="C:nucleus"/>
    <property type="evidence" value="ECO:0007669"/>
    <property type="project" value="UniProtKB-SubCell"/>
</dbReference>
<dbReference type="Proteomes" id="UP001140560">
    <property type="component" value="Unassembled WGS sequence"/>
</dbReference>
<evidence type="ECO:0000256" key="1">
    <source>
        <dbReference type="ARBA" id="ARBA00004123"/>
    </source>
</evidence>